<dbReference type="Proteomes" id="UP000313231">
    <property type="component" value="Unassembled WGS sequence"/>
</dbReference>
<organism evidence="2 3">
    <name type="scientific">Nocardioides albidus</name>
    <dbReference type="NCBI Taxonomy" id="1517589"/>
    <lineage>
        <taxon>Bacteria</taxon>
        <taxon>Bacillati</taxon>
        <taxon>Actinomycetota</taxon>
        <taxon>Actinomycetes</taxon>
        <taxon>Propionibacteriales</taxon>
        <taxon>Nocardioidaceae</taxon>
        <taxon>Nocardioides</taxon>
    </lineage>
</organism>
<dbReference type="RefSeq" id="WP_139623770.1">
    <property type="nucleotide sequence ID" value="NZ_VDMP01000025.1"/>
</dbReference>
<dbReference type="InterPro" id="IPR025736">
    <property type="entry name" value="PucR_C-HTH_dom"/>
</dbReference>
<evidence type="ECO:0000313" key="2">
    <source>
        <dbReference type="EMBL" id="TNM38658.1"/>
    </source>
</evidence>
<protein>
    <recommendedName>
        <fullName evidence="1">PucR C-terminal helix-turn-helix domain-containing protein</fullName>
    </recommendedName>
</protein>
<dbReference type="InterPro" id="IPR042070">
    <property type="entry name" value="PucR_C-HTH_sf"/>
</dbReference>
<feature type="domain" description="PucR C-terminal helix-turn-helix" evidence="1">
    <location>
        <begin position="317"/>
        <end position="373"/>
    </location>
</feature>
<dbReference type="PANTHER" id="PTHR33744">
    <property type="entry name" value="CARBOHYDRATE DIACID REGULATOR"/>
    <property type="match status" value="1"/>
</dbReference>
<dbReference type="OrthoDB" id="8450798at2"/>
<evidence type="ECO:0000259" key="1">
    <source>
        <dbReference type="Pfam" id="PF13556"/>
    </source>
</evidence>
<gene>
    <name evidence="2" type="ORF">FHP29_15675</name>
</gene>
<reference evidence="2 3" key="1">
    <citation type="journal article" date="2016" name="Int. J. Syst. Evol. Microbiol.">
        <title>Nocardioides albidus sp. nov., an actinobacterium isolated from garden soil.</title>
        <authorList>
            <person name="Singh H."/>
            <person name="Du J."/>
            <person name="Trinh H."/>
            <person name="Won K."/>
            <person name="Yang J.E."/>
            <person name="Yin C."/>
            <person name="Kook M."/>
            <person name="Yi T.H."/>
        </authorList>
    </citation>
    <scope>NUCLEOTIDE SEQUENCE [LARGE SCALE GENOMIC DNA]</scope>
    <source>
        <strain evidence="2 3">CCTCC AB 2015297</strain>
    </source>
</reference>
<dbReference type="AlphaFoldDB" id="A0A5C4VS59"/>
<dbReference type="EMBL" id="VDMP01000025">
    <property type="protein sequence ID" value="TNM38658.1"/>
    <property type="molecule type" value="Genomic_DNA"/>
</dbReference>
<evidence type="ECO:0000313" key="3">
    <source>
        <dbReference type="Proteomes" id="UP000313231"/>
    </source>
</evidence>
<dbReference type="Gene3D" id="1.10.10.2840">
    <property type="entry name" value="PucR C-terminal helix-turn-helix domain"/>
    <property type="match status" value="1"/>
</dbReference>
<dbReference type="PANTHER" id="PTHR33744:SF1">
    <property type="entry name" value="DNA-BINDING TRANSCRIPTIONAL ACTIVATOR ADER"/>
    <property type="match status" value="1"/>
</dbReference>
<sequence>MPADVEAVAHAHRELVRVAVATHGTRGIAERVVSTVGGWVLLLDEHGALRASVPATARAHLPRIQTELSRFGAGNQLSAMTVSMPGESVAIRPVVTAGRARGFLAIGRGEPLDPIERSLVDTATYLMAEDLRRTDESRQAVRNDRRAVLQLMLDGDTERARRTASILRVPVPDGPMRVALLGVPRNHGPLLLETAEEDQALRRLVTLIAELRAGRVAVLLPTAEGDTRTLEAILRRVPHGRGAVSDSTEEAELPAAWARVRSVFQAALDDPGRLYEARDVRDAGLLRHLDGPDARAWAEATLAGLVSLDRGSKVDFLQTLRTFLANNGRADASASALDIHRHTLRYRMTQIAGALDRDLDDPTVRAELWIALQLGQD</sequence>
<name>A0A5C4VS59_9ACTN</name>
<accession>A0A5C4VS59</accession>
<dbReference type="Pfam" id="PF13556">
    <property type="entry name" value="HTH_30"/>
    <property type="match status" value="1"/>
</dbReference>
<keyword evidence="3" id="KW-1185">Reference proteome</keyword>
<dbReference type="InterPro" id="IPR051448">
    <property type="entry name" value="CdaR-like_regulators"/>
</dbReference>
<proteinExistence type="predicted"/>
<comment type="caution">
    <text evidence="2">The sequence shown here is derived from an EMBL/GenBank/DDBJ whole genome shotgun (WGS) entry which is preliminary data.</text>
</comment>